<dbReference type="Pfam" id="PF02384">
    <property type="entry name" value="N6_Mtase"/>
    <property type="match status" value="1"/>
</dbReference>
<dbReference type="EMBL" id="FOCC01000016">
    <property type="protein sequence ID" value="SEM95767.1"/>
    <property type="molecule type" value="Genomic_DNA"/>
</dbReference>
<evidence type="ECO:0000259" key="1">
    <source>
        <dbReference type="Pfam" id="PF02384"/>
    </source>
</evidence>
<name>A0ABY1AE28_9LACO</name>
<dbReference type="InterPro" id="IPR048375">
    <property type="entry name" value="YtxK-like_N"/>
</dbReference>
<dbReference type="Gene3D" id="1.10.150.470">
    <property type="match status" value="1"/>
</dbReference>
<dbReference type="InterPro" id="IPR029063">
    <property type="entry name" value="SAM-dependent_MTases_sf"/>
</dbReference>
<dbReference type="CDD" id="cd02440">
    <property type="entry name" value="AdoMet_MTases"/>
    <property type="match status" value="1"/>
</dbReference>
<dbReference type="PIRSF" id="PIRSF026567">
    <property type="entry name" value="Adenine_mtase_bact_prd"/>
    <property type="match status" value="1"/>
</dbReference>
<comment type="caution">
    <text evidence="3">The sequence shown here is derived from an EMBL/GenBank/DDBJ whole genome shotgun (WGS) entry which is preliminary data.</text>
</comment>
<sequence length="336" mass="37831">MALADIEKQYNLMSEATQILQEQLGDDYLDALIENFDNLLNDGQVHVEDGLPDEKAQARLSEIYQAVDVEHLANKDRRLLLQLSLIFAYRKEKIQANHQLTPDAIGFLAAYLLKQVYHNKKATKMLDLGIGTGNLTATLIESLTEADYQNIHAFGVDNDDTLLAIASLQAELENLQLDLYHQDALDQLVVPQVDLIVSDLPIGYYPLDEKAKQYASHFEKGHSYAHFLLIEQGMRQLKADGIGMFLVPAGIFEDENSLPLLKEIQAQGYLQALINLPSNLFTSKHSEKAILLLQKKGPKAKQAQPVLLGDFPLIKDQEKFAKFMAEVDLWQKKNFS</sequence>
<organism evidence="3 4">
    <name type="scientific">Ligilactobacillus ruminis</name>
    <dbReference type="NCBI Taxonomy" id="1623"/>
    <lineage>
        <taxon>Bacteria</taxon>
        <taxon>Bacillati</taxon>
        <taxon>Bacillota</taxon>
        <taxon>Bacilli</taxon>
        <taxon>Lactobacillales</taxon>
        <taxon>Lactobacillaceae</taxon>
        <taxon>Ligilactobacillus</taxon>
    </lineage>
</organism>
<evidence type="ECO:0000259" key="2">
    <source>
        <dbReference type="Pfam" id="PF21106"/>
    </source>
</evidence>
<dbReference type="InterPro" id="IPR052933">
    <property type="entry name" value="DNA_Protect_Modify"/>
</dbReference>
<evidence type="ECO:0000313" key="3">
    <source>
        <dbReference type="EMBL" id="SEM95767.1"/>
    </source>
</evidence>
<feature type="domain" description="YtxK-like N-terminal helical" evidence="2">
    <location>
        <begin position="7"/>
        <end position="85"/>
    </location>
</feature>
<feature type="domain" description="DNA methylase adenine-specific" evidence="1">
    <location>
        <begin position="100"/>
        <end position="312"/>
    </location>
</feature>
<gene>
    <name evidence="3" type="ORF">SAMN05216431_11610</name>
</gene>
<dbReference type="Gene3D" id="3.40.50.150">
    <property type="entry name" value="Vaccinia Virus protein VP39"/>
    <property type="match status" value="1"/>
</dbReference>
<dbReference type="Pfam" id="PF21106">
    <property type="entry name" value="YtxK_like"/>
    <property type="match status" value="1"/>
</dbReference>
<protein>
    <submittedName>
        <fullName evidence="3">Site-specific DNA-methyltransferase (Adenine-specific)</fullName>
    </submittedName>
</protein>
<dbReference type="InterPro" id="IPR016843">
    <property type="entry name" value="S-AdoMet-dep_Ade-MeTrfase_prd"/>
</dbReference>
<dbReference type="Proteomes" id="UP000182089">
    <property type="component" value="Unassembled WGS sequence"/>
</dbReference>
<proteinExistence type="predicted"/>
<accession>A0ABY1AE28</accession>
<dbReference type="InterPro" id="IPR003356">
    <property type="entry name" value="DNA_methylase_A-5"/>
</dbReference>
<reference evidence="3 4" key="1">
    <citation type="submission" date="2016-10" db="EMBL/GenBank/DDBJ databases">
        <authorList>
            <person name="Varghese N."/>
            <person name="Submissions S."/>
        </authorList>
    </citation>
    <scope>NUCLEOTIDE SEQUENCE [LARGE SCALE GENOMIC DNA]</scope>
    <source>
        <strain evidence="3 4">WC1T17</strain>
    </source>
</reference>
<dbReference type="PANTHER" id="PTHR41313:SF1">
    <property type="entry name" value="DNA METHYLASE ADENINE-SPECIFIC DOMAIN-CONTAINING PROTEIN"/>
    <property type="match status" value="1"/>
</dbReference>
<dbReference type="PANTHER" id="PTHR41313">
    <property type="entry name" value="ADENINE-SPECIFIC METHYLTRANSFERASE"/>
    <property type="match status" value="1"/>
</dbReference>
<evidence type="ECO:0000313" key="4">
    <source>
        <dbReference type="Proteomes" id="UP000182089"/>
    </source>
</evidence>
<dbReference type="SUPFAM" id="SSF53335">
    <property type="entry name" value="S-adenosyl-L-methionine-dependent methyltransferases"/>
    <property type="match status" value="1"/>
</dbReference>